<name>A0ACB9VWC0_CHAAC</name>
<keyword evidence="2" id="KW-1185">Reference proteome</keyword>
<protein>
    <submittedName>
        <fullName evidence="1">Uncharacterized protein</fullName>
    </submittedName>
</protein>
<feature type="non-terminal residue" evidence="1">
    <location>
        <position position="1"/>
    </location>
</feature>
<proteinExistence type="predicted"/>
<evidence type="ECO:0000313" key="2">
    <source>
        <dbReference type="Proteomes" id="UP001057452"/>
    </source>
</evidence>
<dbReference type="EMBL" id="CM043799">
    <property type="protein sequence ID" value="KAI4804147.1"/>
    <property type="molecule type" value="Genomic_DNA"/>
</dbReference>
<comment type="caution">
    <text evidence="1">The sequence shown here is derived from an EMBL/GenBank/DDBJ whole genome shotgun (WGS) entry which is preliminary data.</text>
</comment>
<dbReference type="Proteomes" id="UP001057452">
    <property type="component" value="Chromosome 15"/>
</dbReference>
<evidence type="ECO:0000313" key="1">
    <source>
        <dbReference type="EMBL" id="KAI4804147.1"/>
    </source>
</evidence>
<organism evidence="1 2">
    <name type="scientific">Chaenocephalus aceratus</name>
    <name type="common">Blackfin icefish</name>
    <name type="synonym">Chaenichthys aceratus</name>
    <dbReference type="NCBI Taxonomy" id="36190"/>
    <lineage>
        <taxon>Eukaryota</taxon>
        <taxon>Metazoa</taxon>
        <taxon>Chordata</taxon>
        <taxon>Craniata</taxon>
        <taxon>Vertebrata</taxon>
        <taxon>Euteleostomi</taxon>
        <taxon>Actinopterygii</taxon>
        <taxon>Neopterygii</taxon>
        <taxon>Teleostei</taxon>
        <taxon>Neoteleostei</taxon>
        <taxon>Acanthomorphata</taxon>
        <taxon>Eupercaria</taxon>
        <taxon>Perciformes</taxon>
        <taxon>Notothenioidei</taxon>
        <taxon>Channichthyidae</taxon>
        <taxon>Chaenocephalus</taxon>
    </lineage>
</organism>
<accession>A0ACB9VWC0</accession>
<reference evidence="1" key="1">
    <citation type="submission" date="2022-05" db="EMBL/GenBank/DDBJ databases">
        <title>Chromosome-level genome of Chaenocephalus aceratus.</title>
        <authorList>
            <person name="Park H."/>
        </authorList>
    </citation>
    <scope>NUCLEOTIDE SEQUENCE</scope>
    <source>
        <strain evidence="1">KU_202001</strain>
    </source>
</reference>
<gene>
    <name evidence="1" type="ORF">KUCAC02_025784</name>
</gene>
<sequence length="58" mass="6220">LAVPLVTVRGALQNKGLAVESCLDGKREKAAEPDGQNQRDALISQSFTRNGLVQRGWG</sequence>
<feature type="non-terminal residue" evidence="1">
    <location>
        <position position="58"/>
    </location>
</feature>